<accession>A0ABS6BGP5</accession>
<keyword evidence="4" id="KW-1185">Reference proteome</keyword>
<dbReference type="PANTHER" id="PTHR46401:SF2">
    <property type="entry name" value="GLYCOSYLTRANSFERASE WBBK-RELATED"/>
    <property type="match status" value="1"/>
</dbReference>
<dbReference type="EC" id="2.4.-.-" evidence="3"/>
<dbReference type="Proteomes" id="UP000776276">
    <property type="component" value="Unassembled WGS sequence"/>
</dbReference>
<dbReference type="InterPro" id="IPR022623">
    <property type="entry name" value="Glyco_trans_4"/>
</dbReference>
<keyword evidence="1 3" id="KW-0808">Transferase</keyword>
<proteinExistence type="predicted"/>
<evidence type="ECO:0000313" key="3">
    <source>
        <dbReference type="EMBL" id="MBU3076991.1"/>
    </source>
</evidence>
<dbReference type="EMBL" id="JAHKRT010000002">
    <property type="protein sequence ID" value="MBU3076991.1"/>
    <property type="molecule type" value="Genomic_DNA"/>
</dbReference>
<keyword evidence="3" id="KW-0328">Glycosyltransferase</keyword>
<organism evidence="3 4">
    <name type="scientific">Sphingomonas quercus</name>
    <dbReference type="NCBI Taxonomy" id="2842451"/>
    <lineage>
        <taxon>Bacteria</taxon>
        <taxon>Pseudomonadati</taxon>
        <taxon>Pseudomonadota</taxon>
        <taxon>Alphaproteobacteria</taxon>
        <taxon>Sphingomonadales</taxon>
        <taxon>Sphingomonadaceae</taxon>
        <taxon>Sphingomonas</taxon>
    </lineage>
</organism>
<comment type="caution">
    <text evidence="3">The sequence shown here is derived from an EMBL/GenBank/DDBJ whole genome shotgun (WGS) entry which is preliminary data.</text>
</comment>
<evidence type="ECO:0000313" key="4">
    <source>
        <dbReference type="Proteomes" id="UP000776276"/>
    </source>
</evidence>
<protein>
    <submittedName>
        <fullName evidence="3">Glycosyltransferase</fullName>
        <ecNumber evidence="3">2.4.-.-</ecNumber>
    </submittedName>
</protein>
<sequence length="403" mass="43903">MNILVVHQNFPGQFPHIVTALLARGDKVAAIGGVTATARPGVDLRRWTNKRGTTPNIVPAAIRAEADLIRAEAAAGAALQLKRDGFHPDVIIGHPGWGETLHLKLVWPEARLILFGEYFYRPFGGDSDFDPEFGMPDFAERMRINGKAAAQSMAYVLADRIICPTPHQAATFPDVLQSRISVIHEGVDLSRARREPDAQLVLPGNVRLDASTPVITFINRTMEPLRGFHIFMRALPAFLDAVPDGRALIIGEDRPSGYGKASPDGKGWKAAMLAELGDRLDLSRVHFLGRVQHDAMIGALSIGAAHVYYTYPFVLSWSLVEAMACECLVLASDTAPVRDAITDGVDGRLLPFFDVDALSQAMIDAAREPVRFEGLRKAARKKALEGFDRAAGTAGWLRAIDTV</sequence>
<dbReference type="RefSeq" id="WP_216320430.1">
    <property type="nucleotide sequence ID" value="NZ_JAHKRT010000002.1"/>
</dbReference>
<reference evidence="3 4" key="1">
    <citation type="submission" date="2021-06" db="EMBL/GenBank/DDBJ databases">
        <title>Sphingomonas sp. XMGL2, whole genome shotgun sequencing project.</title>
        <authorList>
            <person name="Zhao G."/>
            <person name="Shen L."/>
        </authorList>
    </citation>
    <scope>NUCLEOTIDE SEQUENCE [LARGE SCALE GENOMIC DNA]</scope>
    <source>
        <strain evidence="3 4">XMGL2</strain>
    </source>
</reference>
<feature type="domain" description="Glycosyl transferase family 4" evidence="2">
    <location>
        <begin position="25"/>
        <end position="190"/>
    </location>
</feature>
<dbReference type="PANTHER" id="PTHR46401">
    <property type="entry name" value="GLYCOSYLTRANSFERASE WBBK-RELATED"/>
    <property type="match status" value="1"/>
</dbReference>
<gene>
    <name evidence="3" type="ORF">KOF26_03860</name>
</gene>
<evidence type="ECO:0000256" key="1">
    <source>
        <dbReference type="ARBA" id="ARBA00022679"/>
    </source>
</evidence>
<name>A0ABS6BGP5_9SPHN</name>
<dbReference type="GO" id="GO:0016757">
    <property type="term" value="F:glycosyltransferase activity"/>
    <property type="evidence" value="ECO:0007669"/>
    <property type="project" value="UniProtKB-KW"/>
</dbReference>
<dbReference type="Pfam" id="PF12000">
    <property type="entry name" value="Glyco_trans_4_3"/>
    <property type="match status" value="1"/>
</dbReference>
<dbReference type="Pfam" id="PF13692">
    <property type="entry name" value="Glyco_trans_1_4"/>
    <property type="match status" value="1"/>
</dbReference>
<evidence type="ECO:0000259" key="2">
    <source>
        <dbReference type="Pfam" id="PF12000"/>
    </source>
</evidence>